<sequence>MEADESLVQEQEAASARSVDIDLSHDSSSSIRGEEVVVEGEVNDEKEDSTMNMITSHVEEEVEEEAKEKVFVDGLVIATCGEIAQALMPSQQEPELKIEDDHQHDNGL</sequence>
<feature type="region of interest" description="Disordered" evidence="1">
    <location>
        <begin position="1"/>
        <end position="51"/>
    </location>
</feature>
<organism evidence="2 3">
    <name type="scientific">Linum trigynum</name>
    <dbReference type="NCBI Taxonomy" id="586398"/>
    <lineage>
        <taxon>Eukaryota</taxon>
        <taxon>Viridiplantae</taxon>
        <taxon>Streptophyta</taxon>
        <taxon>Embryophyta</taxon>
        <taxon>Tracheophyta</taxon>
        <taxon>Spermatophyta</taxon>
        <taxon>Magnoliopsida</taxon>
        <taxon>eudicotyledons</taxon>
        <taxon>Gunneridae</taxon>
        <taxon>Pentapetalae</taxon>
        <taxon>rosids</taxon>
        <taxon>fabids</taxon>
        <taxon>Malpighiales</taxon>
        <taxon>Linaceae</taxon>
        <taxon>Linum</taxon>
    </lineage>
</organism>
<feature type="compositionally biased region" description="Acidic residues" evidence="1">
    <location>
        <begin position="36"/>
        <end position="47"/>
    </location>
</feature>
<gene>
    <name evidence="2" type="ORF">LTRI10_LOCUS50625</name>
</gene>
<dbReference type="AlphaFoldDB" id="A0AAV2GKK0"/>
<proteinExistence type="predicted"/>
<feature type="region of interest" description="Disordered" evidence="1">
    <location>
        <begin position="88"/>
        <end position="108"/>
    </location>
</feature>
<feature type="compositionally biased region" description="Basic and acidic residues" evidence="1">
    <location>
        <begin position="94"/>
        <end position="108"/>
    </location>
</feature>
<accession>A0AAV2GKK0</accession>
<protein>
    <submittedName>
        <fullName evidence="2">Uncharacterized protein</fullName>
    </submittedName>
</protein>
<name>A0AAV2GKK0_9ROSI</name>
<evidence type="ECO:0000313" key="3">
    <source>
        <dbReference type="Proteomes" id="UP001497516"/>
    </source>
</evidence>
<keyword evidence="3" id="KW-1185">Reference proteome</keyword>
<dbReference type="EMBL" id="OZ034822">
    <property type="protein sequence ID" value="CAL1411255.1"/>
    <property type="molecule type" value="Genomic_DNA"/>
</dbReference>
<reference evidence="2 3" key="1">
    <citation type="submission" date="2024-04" db="EMBL/GenBank/DDBJ databases">
        <authorList>
            <person name="Fracassetti M."/>
        </authorList>
    </citation>
    <scope>NUCLEOTIDE SEQUENCE [LARGE SCALE GENOMIC DNA]</scope>
</reference>
<dbReference type="Proteomes" id="UP001497516">
    <property type="component" value="Chromosome 9"/>
</dbReference>
<evidence type="ECO:0000313" key="2">
    <source>
        <dbReference type="EMBL" id="CAL1411255.1"/>
    </source>
</evidence>
<evidence type="ECO:0000256" key="1">
    <source>
        <dbReference type="SAM" id="MobiDB-lite"/>
    </source>
</evidence>